<dbReference type="InterPro" id="IPR003409">
    <property type="entry name" value="MORN"/>
</dbReference>
<dbReference type="Pfam" id="PF02493">
    <property type="entry name" value="MORN"/>
    <property type="match status" value="8"/>
</dbReference>
<dbReference type="GO" id="GO:0005789">
    <property type="term" value="C:endoplasmic reticulum membrane"/>
    <property type="evidence" value="ECO:0007669"/>
    <property type="project" value="UniProtKB-SubCell"/>
</dbReference>
<dbReference type="PROSITE" id="PS51420">
    <property type="entry name" value="RHO"/>
    <property type="match status" value="1"/>
</dbReference>
<dbReference type="Gene3D" id="2.20.110.10">
    <property type="entry name" value="Histone H3 K4-specific methyltransferase SET7/9 N-terminal domain"/>
    <property type="match status" value="3"/>
</dbReference>
<evidence type="ECO:0000256" key="4">
    <source>
        <dbReference type="ARBA" id="ARBA00008599"/>
    </source>
</evidence>
<feature type="compositionally biased region" description="Polar residues" evidence="20">
    <location>
        <begin position="1000"/>
        <end position="1009"/>
    </location>
</feature>
<comment type="caution">
    <text evidence="21">The sequence shown here is derived from an EMBL/GenBank/DDBJ whole genome shotgun (WGS) entry which is preliminary data.</text>
</comment>
<evidence type="ECO:0000256" key="14">
    <source>
        <dbReference type="ARBA" id="ARBA00023289"/>
    </source>
</evidence>
<evidence type="ECO:0000256" key="1">
    <source>
        <dbReference type="ARBA" id="ARBA00004163"/>
    </source>
</evidence>
<feature type="compositionally biased region" description="Low complexity" evidence="20">
    <location>
        <begin position="858"/>
        <end position="877"/>
    </location>
</feature>
<comment type="similarity">
    <text evidence="4">Belongs to the junctophilin family.</text>
</comment>
<evidence type="ECO:0000256" key="18">
    <source>
        <dbReference type="ARBA" id="ARBA00055320"/>
    </source>
</evidence>
<feature type="region of interest" description="Disordered" evidence="20">
    <location>
        <begin position="571"/>
        <end position="612"/>
    </location>
</feature>
<keyword evidence="10" id="KW-1133">Transmembrane helix</keyword>
<dbReference type="PANTHER" id="PTHR23085">
    <property type="entry name" value="GH28348P"/>
    <property type="match status" value="1"/>
</dbReference>
<feature type="compositionally biased region" description="Basic and acidic residues" evidence="20">
    <location>
        <begin position="1056"/>
        <end position="1077"/>
    </location>
</feature>
<evidence type="ECO:0000256" key="8">
    <source>
        <dbReference type="ARBA" id="ARBA00022741"/>
    </source>
</evidence>
<dbReference type="PRINTS" id="PR00449">
    <property type="entry name" value="RASTRNSFRMNG"/>
</dbReference>
<dbReference type="SUPFAM" id="SSF82185">
    <property type="entry name" value="Histone H3 K4-specific methyltransferase SET7/9 N-terminal domain"/>
    <property type="match status" value="2"/>
</dbReference>
<evidence type="ECO:0000256" key="20">
    <source>
        <dbReference type="SAM" id="MobiDB-lite"/>
    </source>
</evidence>
<dbReference type="SMART" id="SM00174">
    <property type="entry name" value="RHO"/>
    <property type="match status" value="1"/>
</dbReference>
<evidence type="ECO:0000256" key="16">
    <source>
        <dbReference type="ARBA" id="ARBA00037868"/>
    </source>
</evidence>
<feature type="compositionally biased region" description="Low complexity" evidence="20">
    <location>
        <begin position="966"/>
        <end position="980"/>
    </location>
</feature>
<comment type="similarity">
    <text evidence="3">Belongs to the small GTPase superfamily. Rab family.</text>
</comment>
<dbReference type="GO" id="GO:0030314">
    <property type="term" value="C:junctional membrane complex"/>
    <property type="evidence" value="ECO:0007669"/>
    <property type="project" value="InterPro"/>
</dbReference>
<protein>
    <recommendedName>
        <fullName evidence="17">Ras-related protein Rab-25</fullName>
    </recommendedName>
</protein>
<feature type="compositionally biased region" description="Low complexity" evidence="20">
    <location>
        <begin position="1217"/>
        <end position="1230"/>
    </location>
</feature>
<evidence type="ECO:0000256" key="11">
    <source>
        <dbReference type="ARBA" id="ARBA00023134"/>
    </source>
</evidence>
<dbReference type="Pfam" id="PF00071">
    <property type="entry name" value="Ras"/>
    <property type="match status" value="1"/>
</dbReference>
<feature type="compositionally biased region" description="Low complexity" evidence="20">
    <location>
        <begin position="580"/>
        <end position="601"/>
    </location>
</feature>
<feature type="region of interest" description="Disordered" evidence="20">
    <location>
        <begin position="1199"/>
        <end position="1231"/>
    </location>
</feature>
<dbReference type="Gene3D" id="3.40.50.300">
    <property type="entry name" value="P-loop containing nucleotide triphosphate hydrolases"/>
    <property type="match status" value="1"/>
</dbReference>
<dbReference type="PROSITE" id="PS51419">
    <property type="entry name" value="RAB"/>
    <property type="match status" value="1"/>
</dbReference>
<dbReference type="Proteomes" id="UP001367676">
    <property type="component" value="Unassembled WGS sequence"/>
</dbReference>
<evidence type="ECO:0000256" key="9">
    <source>
        <dbReference type="ARBA" id="ARBA00022824"/>
    </source>
</evidence>
<evidence type="ECO:0000256" key="15">
    <source>
        <dbReference type="ARBA" id="ARBA00037836"/>
    </source>
</evidence>
<keyword evidence="9" id="KW-0256">Endoplasmic reticulum</keyword>
<evidence type="ECO:0000256" key="5">
    <source>
        <dbReference type="ARBA" id="ARBA00022475"/>
    </source>
</evidence>
<keyword evidence="22" id="KW-1185">Reference proteome</keyword>
<evidence type="ECO:0000256" key="10">
    <source>
        <dbReference type="ARBA" id="ARBA00022989"/>
    </source>
</evidence>
<evidence type="ECO:0000256" key="6">
    <source>
        <dbReference type="ARBA" id="ARBA00022692"/>
    </source>
</evidence>
<keyword evidence="13" id="KW-0449">Lipoprotein</keyword>
<evidence type="ECO:0000256" key="17">
    <source>
        <dbReference type="ARBA" id="ARBA00039508"/>
    </source>
</evidence>
<dbReference type="CDD" id="cd01868">
    <property type="entry name" value="Rab11_like"/>
    <property type="match status" value="1"/>
</dbReference>
<evidence type="ECO:0000256" key="3">
    <source>
        <dbReference type="ARBA" id="ARBA00006270"/>
    </source>
</evidence>
<reference evidence="21 22" key="1">
    <citation type="submission" date="2024-03" db="EMBL/GenBank/DDBJ databases">
        <title>Adaptation during the transition from Ophiocordyceps entomopathogen to insect associate is accompanied by gene loss and intensified selection.</title>
        <authorList>
            <person name="Ward C.M."/>
            <person name="Onetto C.A."/>
            <person name="Borneman A.R."/>
        </authorList>
    </citation>
    <scope>NUCLEOTIDE SEQUENCE [LARGE SCALE GENOMIC DNA]</scope>
    <source>
        <strain evidence="21">AWRI1</strain>
        <tissue evidence="21">Single Adult Female</tissue>
    </source>
</reference>
<evidence type="ECO:0000256" key="19">
    <source>
        <dbReference type="ARBA" id="ARBA00064728"/>
    </source>
</evidence>
<keyword evidence="14" id="KW-0636">Prenylation</keyword>
<keyword evidence="8" id="KW-0547">Nucleotide-binding</keyword>
<dbReference type="NCBIfam" id="TIGR00231">
    <property type="entry name" value="small_GTP"/>
    <property type="match status" value="1"/>
</dbReference>
<feature type="region of interest" description="Disordered" evidence="20">
    <location>
        <begin position="532"/>
        <end position="554"/>
    </location>
</feature>
<dbReference type="InterPro" id="IPR001806">
    <property type="entry name" value="Small_GTPase"/>
</dbReference>
<dbReference type="InterPro" id="IPR017191">
    <property type="entry name" value="Junctophilin"/>
</dbReference>
<feature type="region of interest" description="Disordered" evidence="20">
    <location>
        <begin position="779"/>
        <end position="1127"/>
    </location>
</feature>
<evidence type="ECO:0000256" key="12">
    <source>
        <dbReference type="ARBA" id="ARBA00023136"/>
    </source>
</evidence>
<evidence type="ECO:0000256" key="13">
    <source>
        <dbReference type="ARBA" id="ARBA00023288"/>
    </source>
</evidence>
<accession>A0AAN9T9M0</accession>
<feature type="compositionally biased region" description="Polar residues" evidence="20">
    <location>
        <begin position="933"/>
        <end position="947"/>
    </location>
</feature>
<sequence>MSISAQLTTDFRVNCFEILIVLIGDSGVGKSNLLARFTRNEFNLESKSTIGVEFATRSIQVDNKTIKAQIWDTAGQERYRAITSAYYRGAVGALLVYDIAKHLTYENVERWLRELRDHADQNIVIMLVGNKSDLRHLRAVPSEEAKAFAEKNGLSFIETSALDSTNVEAAFQNILTVSFDEITLPSTVVVVVVVSGSGSVSVSLSLSRILCKRALIRVPVARAAPRRSPRTQCQSPATRNLLASWRYDDEPSKCSFRVSRLRCFAFPQRARRPTGRPSTTIFHNFNFVSVRRVLPLSRGFAAPPGGFHNPTSSSPASTAATGTAITANKSTHLNGGRFDFDDGGSYCGGWEDGKAHGHGVCTGPKGQGAYCGSWHFGFEVSGVYTWPSGSSYEGQWQNGKRHGLGIETRGRWIYRGEWTQGFKGRYGVRQSTTSSAKYEGTWANGLQDGYGSETYADSGTYQGQWLRGMRHGYGVRSSAPFGLASHYRPKQNLRASLSSLRSAEANASSAPAGLDAAAAAAERDRRIDDSRGGFVLKARSDEPPQRRRSLVEKSGLKKSILSGLKFRQRSTGDLEKRMTSGGSVRSTASSASWMSNESSQSGPNGGSFHTDSNASFVVEDEHMDANVTETYMGEWKNDKRSGFGISERTDGLRYEGEWFNNKKYGYGVTIHRDGNREEGKYKNNVLITSQKKKHLFLVRSAKFRERIEAAISAAQRASKIALQKADIAISRMATARGKAEMADTAAYQAREDFEVARLAAKQFAPDFTQSNLDRIQLRDLSKYKTSSPEERGRNARDENALGDGQPANANPPLPPRGQTPQPYQHRPSLAQFQPKSVYALPSDSPGRRQSPFHRAAADQDTASAAGGGARYRSSGYASPPPHQTEPIHSRNTSAYDDSPSHLQPQQRHHPPPSRQQQQPSSGADSNAPYARLNSRSSVLDETAQQPPSKMANHVAKGANWFTTDASSSYSSHSPPANSISGQRGGDGLNGYRASADFGSPPSQTPSHSTYPGDRSAYADRIDVLDPNESSYQRNVALRRNSKPVSGDSPHSYKQAMSDHFDHYQRPPSRDSSVDRYTRAASRLSGNSRQPSVDRNKPLAEPVPATDHSRASSVLRSTTPATNPGTGNGSVIGAAAAVAATNLQNRLQPATNSSAAPSGHGFPVPPFEDFILRKRSLGQEIVPSPVGQPKRTESLYVGAAAKKESHTKRKVGPPSPPLSSSSLSSPSSSSSRFRPANIFAILANVLGTMSKPRDCQCDWCPFFHSKRFFVAPVFYFRISRSYRRRVVVELVLRIEFSAIISSDLFLNPYSAAPSSLSAKSALSIWLRVGNAPTSRHRRRTANEMFWGGDEDEDENLLYSPALVARRASESWIDTLPVENTPLAAQIQRKKSMPDFQVLPNATSGMSREEVSVLSSARREEMRRLQEENERLRANPLLYLVSPHVKANVKWDFEYADILQPAQCSARRNKSEISARSVQSAISVKYCLQWFRDVLNDFGWMSHFSSSCLSFRLDDSFLVQLSQFSFISLAKLPARSKICLEIQPTLKIELAV</sequence>
<organism evidence="21 22">
    <name type="scientific">Parthenolecanium corni</name>
    <dbReference type="NCBI Taxonomy" id="536013"/>
    <lineage>
        <taxon>Eukaryota</taxon>
        <taxon>Metazoa</taxon>
        <taxon>Ecdysozoa</taxon>
        <taxon>Arthropoda</taxon>
        <taxon>Hexapoda</taxon>
        <taxon>Insecta</taxon>
        <taxon>Pterygota</taxon>
        <taxon>Neoptera</taxon>
        <taxon>Paraneoptera</taxon>
        <taxon>Hemiptera</taxon>
        <taxon>Sternorrhyncha</taxon>
        <taxon>Coccoidea</taxon>
        <taxon>Coccidae</taxon>
        <taxon>Parthenolecanium</taxon>
    </lineage>
</organism>
<dbReference type="InterPro" id="IPR027417">
    <property type="entry name" value="P-loop_NTPase"/>
</dbReference>
<dbReference type="PROSITE" id="PS51421">
    <property type="entry name" value="RAS"/>
    <property type="match status" value="1"/>
</dbReference>
<comment type="function">
    <text evidence="18">The small GTPases Rab are key regulators of intracellular membrane trafficking, from the formation of transport vesicles to their fusion with membranes. Rabs cycle between an inactive GDP-bound form and an active GTP-bound form that is able to recruit to membranes different set of downstream effectors directly responsible for vesicle formation, movement, tethering and fusion. RAB25 regulates epithelial cell differentiation, proliferation and survival, thereby playing key roles in tumorigenesis. Promotes invasive migration of cells in which it functions to localize and maintain integrin alpha-V/beta-1 at the tips of extending pseudopodia. Involved in the regulation of epithelial morphogenesis through the control of CLDN4 expression and localization at tight junctions. May selectively regulate the apical recycling pathway. Together with MYO5B regulates transcytosis.</text>
</comment>
<comment type="subcellular location">
    <subcellularLocation>
        <location evidence="15">Cell projection</location>
        <location evidence="15">Pseudopodium membrane</location>
    </subcellularLocation>
    <subcellularLocation>
        <location evidence="16">Endomembrane system</location>
        <topology evidence="16">Lipid-anchor</topology>
    </subcellularLocation>
    <subcellularLocation>
        <location evidence="2">Endomembrane system</location>
        <topology evidence="2">Peripheral membrane protein</topology>
    </subcellularLocation>
    <subcellularLocation>
        <location evidence="1">Endoplasmic reticulum membrane</location>
        <topology evidence="1">Single-pass type IV membrane protein</topology>
    </subcellularLocation>
</comment>
<dbReference type="EMBL" id="JBBCAQ010000036">
    <property type="protein sequence ID" value="KAK7575549.1"/>
    <property type="molecule type" value="Genomic_DNA"/>
</dbReference>
<name>A0AAN9T9M0_9HEMI</name>
<keyword evidence="6" id="KW-0812">Transmembrane</keyword>
<dbReference type="SMART" id="SM00698">
    <property type="entry name" value="MORN"/>
    <property type="match status" value="7"/>
</dbReference>
<dbReference type="InterPro" id="IPR005225">
    <property type="entry name" value="Small_GTP-bd"/>
</dbReference>
<evidence type="ECO:0000256" key="2">
    <source>
        <dbReference type="ARBA" id="ARBA00004184"/>
    </source>
</evidence>
<dbReference type="FunFam" id="2.20.110.10:FF:000013">
    <property type="entry name" value="Putative Junctophilin-1"/>
    <property type="match status" value="1"/>
</dbReference>
<proteinExistence type="inferred from homology"/>
<feature type="compositionally biased region" description="Basic and acidic residues" evidence="20">
    <location>
        <begin position="538"/>
        <end position="554"/>
    </location>
</feature>
<dbReference type="SMART" id="SM00176">
    <property type="entry name" value="RAN"/>
    <property type="match status" value="1"/>
</dbReference>
<dbReference type="GO" id="GO:0005525">
    <property type="term" value="F:GTP binding"/>
    <property type="evidence" value="ECO:0007669"/>
    <property type="project" value="UniProtKB-KW"/>
</dbReference>
<dbReference type="GO" id="GO:0031260">
    <property type="term" value="C:pseudopodium membrane"/>
    <property type="evidence" value="ECO:0007669"/>
    <property type="project" value="UniProtKB-SubCell"/>
</dbReference>
<dbReference type="GO" id="GO:0003924">
    <property type="term" value="F:GTPase activity"/>
    <property type="evidence" value="ECO:0007669"/>
    <property type="project" value="InterPro"/>
</dbReference>
<keyword evidence="7" id="KW-0677">Repeat</keyword>
<dbReference type="FunFam" id="3.40.50.300:FF:000067">
    <property type="entry name" value="ras-related protein RABA1f"/>
    <property type="match status" value="1"/>
</dbReference>
<feature type="compositionally biased region" description="Basic and acidic residues" evidence="20">
    <location>
        <begin position="779"/>
        <end position="799"/>
    </location>
</feature>
<dbReference type="SMART" id="SM00173">
    <property type="entry name" value="RAS"/>
    <property type="match status" value="1"/>
</dbReference>
<comment type="subunit">
    <text evidence="19">Interacts (GTP-bound form) with RAB11FIP1, RAB11FIP2, RAB11FIP3 and RAB11FIP4. Interacts (via the hypervariable C-terminal region) with ITGB1 (via the cytoplasmic region); the interaction is GTP-dependent. Interacts with ITGAV. Associates with the integrin alpha-V/beta-1 heterodimer. Interacts with VPS33B.</text>
</comment>
<dbReference type="PANTHER" id="PTHR23085:SF16">
    <property type="entry name" value="GH28348P"/>
    <property type="match status" value="1"/>
</dbReference>
<keyword evidence="11" id="KW-0342">GTP-binding</keyword>
<gene>
    <name evidence="21" type="ORF">V9T40_011835</name>
</gene>
<dbReference type="FunFam" id="2.20.110.10:FF:000001">
    <property type="entry name" value="Junctophilin"/>
    <property type="match status" value="1"/>
</dbReference>
<evidence type="ECO:0000313" key="22">
    <source>
        <dbReference type="Proteomes" id="UP001367676"/>
    </source>
</evidence>
<evidence type="ECO:0000256" key="7">
    <source>
        <dbReference type="ARBA" id="ARBA00022737"/>
    </source>
</evidence>
<dbReference type="SMART" id="SM00175">
    <property type="entry name" value="RAB"/>
    <property type="match status" value="1"/>
</dbReference>
<evidence type="ECO:0000313" key="21">
    <source>
        <dbReference type="EMBL" id="KAK7575549.1"/>
    </source>
</evidence>
<dbReference type="SUPFAM" id="SSF52540">
    <property type="entry name" value="P-loop containing nucleoside triphosphate hydrolases"/>
    <property type="match status" value="1"/>
</dbReference>
<keyword evidence="12" id="KW-0472">Membrane</keyword>
<keyword evidence="5" id="KW-1003">Cell membrane</keyword>